<dbReference type="Proteomes" id="UP000178444">
    <property type="component" value="Unassembled WGS sequence"/>
</dbReference>
<dbReference type="InterPro" id="IPR041614">
    <property type="entry name" value="DprA_WH"/>
</dbReference>
<evidence type="ECO:0000259" key="2">
    <source>
        <dbReference type="Pfam" id="PF02481"/>
    </source>
</evidence>
<dbReference type="AlphaFoldDB" id="A0A1F8GQ34"/>
<feature type="domain" description="DprA winged helix" evidence="3">
    <location>
        <begin position="223"/>
        <end position="279"/>
    </location>
</feature>
<name>A0A1F8GQ34_9BACT</name>
<dbReference type="Pfam" id="PF02481">
    <property type="entry name" value="DNA_processg_A"/>
    <property type="match status" value="1"/>
</dbReference>
<dbReference type="EMBL" id="MGKO01000009">
    <property type="protein sequence ID" value="OGN27483.1"/>
    <property type="molecule type" value="Genomic_DNA"/>
</dbReference>
<comment type="caution">
    <text evidence="4">The sequence shown here is derived from an EMBL/GenBank/DDBJ whole genome shotgun (WGS) entry which is preliminary data.</text>
</comment>
<dbReference type="PANTHER" id="PTHR43022">
    <property type="entry name" value="PROTEIN SMF"/>
    <property type="match status" value="1"/>
</dbReference>
<evidence type="ECO:0000256" key="1">
    <source>
        <dbReference type="ARBA" id="ARBA00006525"/>
    </source>
</evidence>
<dbReference type="InterPro" id="IPR003488">
    <property type="entry name" value="DprA"/>
</dbReference>
<evidence type="ECO:0000259" key="3">
    <source>
        <dbReference type="Pfam" id="PF17782"/>
    </source>
</evidence>
<sequence>MDYPVIVIKDTDKKYPKLLKHIHQPPGQLYCRGDISLLGTDCFAVVGTRKLTPYGKEAVQKIIPGLARHFTIVSGMALGVDAEAHKAALSGRGKTIAVLGSGVDDKALYPRENVKLAEDILKKGGLIVSEYKPGTKARPEYFPYRNRIISGLCKGTLIVEADLKSGTLITARLTMEQNRDLFCVPGSIFSSRTAGPHMLIQHGAKLVASAEDILEEYDQLALPKKARLSTANPTEAHILDILTNNGPLSTDAIIEQTGKEVSEILAALSMMELAGLIIQNENGTYRANE</sequence>
<dbReference type="Gene3D" id="3.40.50.450">
    <property type="match status" value="1"/>
</dbReference>
<feature type="domain" description="Smf/DprA SLOG" evidence="2">
    <location>
        <begin position="9"/>
        <end position="217"/>
    </location>
</feature>
<dbReference type="InterPro" id="IPR036390">
    <property type="entry name" value="WH_DNA-bd_sf"/>
</dbReference>
<evidence type="ECO:0000313" key="4">
    <source>
        <dbReference type="EMBL" id="OGN27483.1"/>
    </source>
</evidence>
<protein>
    <submittedName>
        <fullName evidence="4">DNA protecting protein DprA</fullName>
    </submittedName>
</protein>
<dbReference type="SUPFAM" id="SSF46785">
    <property type="entry name" value="Winged helix' DNA-binding domain"/>
    <property type="match status" value="1"/>
</dbReference>
<dbReference type="Gene3D" id="1.10.10.10">
    <property type="entry name" value="Winged helix-like DNA-binding domain superfamily/Winged helix DNA-binding domain"/>
    <property type="match status" value="1"/>
</dbReference>
<dbReference type="PANTHER" id="PTHR43022:SF1">
    <property type="entry name" value="PROTEIN SMF"/>
    <property type="match status" value="1"/>
</dbReference>
<organism evidence="4 5">
    <name type="scientific">Candidatus Yanofskybacteria bacterium RIFCSPLOWO2_01_FULL_49_17</name>
    <dbReference type="NCBI Taxonomy" id="1802700"/>
    <lineage>
        <taxon>Bacteria</taxon>
        <taxon>Candidatus Yanofskyibacteriota</taxon>
    </lineage>
</organism>
<dbReference type="InterPro" id="IPR057666">
    <property type="entry name" value="DrpA_SLOG"/>
</dbReference>
<gene>
    <name evidence="4" type="ORF">A2941_02930</name>
</gene>
<evidence type="ECO:0000313" key="5">
    <source>
        <dbReference type="Proteomes" id="UP000178444"/>
    </source>
</evidence>
<reference evidence="4 5" key="1">
    <citation type="journal article" date="2016" name="Nat. Commun.">
        <title>Thousands of microbial genomes shed light on interconnected biogeochemical processes in an aquifer system.</title>
        <authorList>
            <person name="Anantharaman K."/>
            <person name="Brown C.T."/>
            <person name="Hug L.A."/>
            <person name="Sharon I."/>
            <person name="Castelle C.J."/>
            <person name="Probst A.J."/>
            <person name="Thomas B.C."/>
            <person name="Singh A."/>
            <person name="Wilkins M.J."/>
            <person name="Karaoz U."/>
            <person name="Brodie E.L."/>
            <person name="Williams K.H."/>
            <person name="Hubbard S.S."/>
            <person name="Banfield J.F."/>
        </authorList>
    </citation>
    <scope>NUCLEOTIDE SEQUENCE [LARGE SCALE GENOMIC DNA]</scope>
</reference>
<proteinExistence type="inferred from homology"/>
<dbReference type="InterPro" id="IPR036388">
    <property type="entry name" value="WH-like_DNA-bd_sf"/>
</dbReference>
<dbReference type="GO" id="GO:0009294">
    <property type="term" value="P:DNA-mediated transformation"/>
    <property type="evidence" value="ECO:0007669"/>
    <property type="project" value="InterPro"/>
</dbReference>
<dbReference type="NCBIfam" id="TIGR00732">
    <property type="entry name" value="dprA"/>
    <property type="match status" value="1"/>
</dbReference>
<comment type="similarity">
    <text evidence="1">Belongs to the DprA/Smf family.</text>
</comment>
<dbReference type="SUPFAM" id="SSF102405">
    <property type="entry name" value="MCP/YpsA-like"/>
    <property type="match status" value="1"/>
</dbReference>
<accession>A0A1F8GQ34</accession>
<dbReference type="Pfam" id="PF17782">
    <property type="entry name" value="WHD_DprA"/>
    <property type="match status" value="1"/>
</dbReference>